<evidence type="ECO:0000256" key="4">
    <source>
        <dbReference type="ARBA" id="ARBA00022596"/>
    </source>
</evidence>
<dbReference type="UniPathway" id="UPA00258">
    <property type="reaction ID" value="UER00370"/>
</dbReference>
<comment type="similarity">
    <text evidence="8">Belongs to the metallo-dependent hydrolases superfamily. Urease alpha subunit family.</text>
</comment>
<dbReference type="PROSITE" id="PS51368">
    <property type="entry name" value="UREASE_3"/>
    <property type="match status" value="1"/>
</dbReference>
<evidence type="ECO:0000313" key="12">
    <source>
        <dbReference type="EMBL" id="KAH7263832.1"/>
    </source>
</evidence>
<dbReference type="PANTHER" id="PTHR43440">
    <property type="entry name" value="UREASE"/>
    <property type="match status" value="1"/>
</dbReference>
<feature type="domain" description="Zn(2)-C6 fungal-type" evidence="10">
    <location>
        <begin position="226"/>
        <end position="258"/>
    </location>
</feature>
<dbReference type="Pfam" id="PF01979">
    <property type="entry name" value="Amidohydro_1"/>
    <property type="match status" value="1"/>
</dbReference>
<dbReference type="Pfam" id="PF00172">
    <property type="entry name" value="Zn_clus"/>
    <property type="match status" value="1"/>
</dbReference>
<dbReference type="PANTHER" id="PTHR43440:SF1">
    <property type="entry name" value="UREASE"/>
    <property type="match status" value="1"/>
</dbReference>
<feature type="compositionally biased region" description="Polar residues" evidence="9">
    <location>
        <begin position="296"/>
        <end position="307"/>
    </location>
</feature>
<organism evidence="12 13">
    <name type="scientific">Fusarium tricinctum</name>
    <dbReference type="NCBI Taxonomy" id="61284"/>
    <lineage>
        <taxon>Eukaryota</taxon>
        <taxon>Fungi</taxon>
        <taxon>Dikarya</taxon>
        <taxon>Ascomycota</taxon>
        <taxon>Pezizomycotina</taxon>
        <taxon>Sordariomycetes</taxon>
        <taxon>Hypocreomycetidae</taxon>
        <taxon>Hypocreales</taxon>
        <taxon>Nectriaceae</taxon>
        <taxon>Fusarium</taxon>
        <taxon>Fusarium tricinctum species complex</taxon>
    </lineage>
</organism>
<dbReference type="InterPro" id="IPR011059">
    <property type="entry name" value="Metal-dep_hydrolase_composite"/>
</dbReference>
<gene>
    <name evidence="12" type="ORF">BKA59DRAFT_387981</name>
</gene>
<evidence type="ECO:0000256" key="5">
    <source>
        <dbReference type="ARBA" id="ARBA00022723"/>
    </source>
</evidence>
<dbReference type="InterPro" id="IPR032466">
    <property type="entry name" value="Metal_Hydrolase"/>
</dbReference>
<keyword evidence="6" id="KW-0539">Nucleus</keyword>
<dbReference type="SMART" id="SM00066">
    <property type="entry name" value="GAL4"/>
    <property type="match status" value="1"/>
</dbReference>
<name>A0A8K0WIE5_9HYPO</name>
<evidence type="ECO:0000256" key="3">
    <source>
        <dbReference type="ARBA" id="ARBA00012934"/>
    </source>
</evidence>
<comment type="pathway">
    <text evidence="2">Nitrogen metabolism; urea degradation; CO(2) and NH(3) from urea (urease route): step 1/1.</text>
</comment>
<dbReference type="CDD" id="cd00067">
    <property type="entry name" value="GAL4"/>
    <property type="match status" value="1"/>
</dbReference>
<dbReference type="SUPFAM" id="SSF57701">
    <property type="entry name" value="Zn2/Cys6 DNA-binding domain"/>
    <property type="match status" value="1"/>
</dbReference>
<evidence type="ECO:0000256" key="6">
    <source>
        <dbReference type="ARBA" id="ARBA00023242"/>
    </source>
</evidence>
<dbReference type="GO" id="GO:0000981">
    <property type="term" value="F:DNA-binding transcription factor activity, RNA polymerase II-specific"/>
    <property type="evidence" value="ECO:0007669"/>
    <property type="project" value="InterPro"/>
</dbReference>
<sequence length="843" mass="94856">MSSDSQAMGRSAEVLTCTWKAAHKNKLQRGSLPEDEDTGADNYRVKRYISKYTINPAITQGISHAIGSVEPGKLADLVIWDPAEFGTKPFQVLKKGFITFAQMGDPNGAVADVEPLIARPMYGALHPESSVMFVSQSSISREGDVPSYNLKKQIEVVKNCRSVSKHDLKYNNATPKVTVDPKTLVSSLDSFLRCFLIALRLHNMDNSSLTNQSSSRGYRLRTRRRPCDQCRSRKVKCQAEGDKPPCRRCEQTHTTCTFDAARPRRGTGQNRSSFFTATPTPRVNLGHQTEDDNHSTEPLSNAGETITTASPGFLQQSEIAYHPASILDSAVPQAQLQFSQTLDGGNDQTCILLGTSSEADPWLLRHCQFDEYGMRSFYGMKFRNIGGVPNRQKIPVHFILTPKYTNEEMGRDKERLLRDKLNALIPVSWGLKLIKLFYIHVYPMLPIISSTYFSQELLTNSSPALDALDHVPCHLLSAMYGLSMPFSRNDDLLSVVDMYNPLPREAVWRIAYESLQEELRRPCLSVLQEGLLYLYMTTNSQTQPIVPDAFKWSWLGSLVGIAHNLGLHLETRICAIPTEEKQIRHRLWWALYIEDKWLSLLMGRPSYIYDAEWDVGELGESDFSTPRNIPLTDIPHADLTRPFRDMSRLSVIASSVQSSFYSLKSSQRLSEDLSLSVQTAQPIFDQLNAWRLSIMAPESPWLADNNGVLGDNGKYPSTIFIAHATLVTYIWRALLRPIVPSADPPLIIDDQLTGGLMNMDLPSFDTEGLWDLPDFTELELSLENTTDGSVAHETIVRNLHQSSSSWALSLTGLVKHLPPARFHEFWYSCESLSWSATYTINLY</sequence>
<comment type="caution">
    <text evidence="12">The sequence shown here is derived from an EMBL/GenBank/DDBJ whole genome shotgun (WGS) entry which is preliminary data.</text>
</comment>
<evidence type="ECO:0000259" key="11">
    <source>
        <dbReference type="PROSITE" id="PS51368"/>
    </source>
</evidence>
<evidence type="ECO:0000256" key="8">
    <source>
        <dbReference type="RuleBase" id="RU004158"/>
    </source>
</evidence>
<dbReference type="PRINTS" id="PR01752">
    <property type="entry name" value="UREASE"/>
</dbReference>
<dbReference type="Gene3D" id="4.10.240.10">
    <property type="entry name" value="Zn(2)-C6 fungal-type DNA-binding domain"/>
    <property type="match status" value="1"/>
</dbReference>
<evidence type="ECO:0000259" key="10">
    <source>
        <dbReference type="PROSITE" id="PS50048"/>
    </source>
</evidence>
<keyword evidence="13" id="KW-1185">Reference proteome</keyword>
<comment type="caution">
    <text evidence="7">Lacks conserved residue(s) required for the propagation of feature annotation.</text>
</comment>
<comment type="cofactor">
    <cofactor evidence="1">
        <name>Ni cation</name>
        <dbReference type="ChEBI" id="CHEBI:25516"/>
    </cofactor>
</comment>
<dbReference type="InterPro" id="IPR036864">
    <property type="entry name" value="Zn2-C6_fun-type_DNA-bd_sf"/>
</dbReference>
<proteinExistence type="inferred from homology"/>
<evidence type="ECO:0000313" key="13">
    <source>
        <dbReference type="Proteomes" id="UP000813427"/>
    </source>
</evidence>
<dbReference type="InterPro" id="IPR005848">
    <property type="entry name" value="Urease_asu"/>
</dbReference>
<dbReference type="GO" id="GO:0016151">
    <property type="term" value="F:nickel cation binding"/>
    <property type="evidence" value="ECO:0007669"/>
    <property type="project" value="InterPro"/>
</dbReference>
<evidence type="ECO:0000256" key="9">
    <source>
        <dbReference type="SAM" id="MobiDB-lite"/>
    </source>
</evidence>
<dbReference type="OrthoDB" id="1924787at2759"/>
<evidence type="ECO:0000256" key="7">
    <source>
        <dbReference type="PROSITE-ProRule" id="PRU00700"/>
    </source>
</evidence>
<reference evidence="12" key="1">
    <citation type="journal article" date="2021" name="Nat. Commun.">
        <title>Genetic determinants of endophytism in the Arabidopsis root mycobiome.</title>
        <authorList>
            <person name="Mesny F."/>
            <person name="Miyauchi S."/>
            <person name="Thiergart T."/>
            <person name="Pickel B."/>
            <person name="Atanasova L."/>
            <person name="Karlsson M."/>
            <person name="Huettel B."/>
            <person name="Barry K.W."/>
            <person name="Haridas S."/>
            <person name="Chen C."/>
            <person name="Bauer D."/>
            <person name="Andreopoulos W."/>
            <person name="Pangilinan J."/>
            <person name="LaButti K."/>
            <person name="Riley R."/>
            <person name="Lipzen A."/>
            <person name="Clum A."/>
            <person name="Drula E."/>
            <person name="Henrissat B."/>
            <person name="Kohler A."/>
            <person name="Grigoriev I.V."/>
            <person name="Martin F.M."/>
            <person name="Hacquard S."/>
        </authorList>
    </citation>
    <scope>NUCLEOTIDE SEQUENCE</scope>
    <source>
        <strain evidence="12">MPI-SDFR-AT-0068</strain>
    </source>
</reference>
<evidence type="ECO:0000256" key="2">
    <source>
        <dbReference type="ARBA" id="ARBA00004897"/>
    </source>
</evidence>
<accession>A0A8K0WIE5</accession>
<dbReference type="Gene3D" id="3.20.20.140">
    <property type="entry name" value="Metal-dependent hydrolases"/>
    <property type="match status" value="1"/>
</dbReference>
<dbReference type="InterPro" id="IPR006680">
    <property type="entry name" value="Amidohydro-rel"/>
</dbReference>
<dbReference type="InterPro" id="IPR007219">
    <property type="entry name" value="XnlR_reg_dom"/>
</dbReference>
<dbReference type="SUPFAM" id="SSF51556">
    <property type="entry name" value="Metallo-dependent hydrolases"/>
    <property type="match status" value="1"/>
</dbReference>
<dbReference type="EC" id="3.5.1.5" evidence="3"/>
<dbReference type="GO" id="GO:0043419">
    <property type="term" value="P:urea catabolic process"/>
    <property type="evidence" value="ECO:0007669"/>
    <property type="project" value="UniProtKB-UniPathway"/>
</dbReference>
<evidence type="ECO:0000256" key="1">
    <source>
        <dbReference type="ARBA" id="ARBA00001948"/>
    </source>
</evidence>
<keyword evidence="5" id="KW-0479">Metal-binding</keyword>
<dbReference type="CDD" id="cd12148">
    <property type="entry name" value="fungal_TF_MHR"/>
    <property type="match status" value="1"/>
</dbReference>
<feature type="compositionally biased region" description="Polar residues" evidence="9">
    <location>
        <begin position="267"/>
        <end position="281"/>
    </location>
</feature>
<dbReference type="SMART" id="SM00906">
    <property type="entry name" value="Fungal_trans"/>
    <property type="match status" value="1"/>
</dbReference>
<dbReference type="GO" id="GO:0009039">
    <property type="term" value="F:urease activity"/>
    <property type="evidence" value="ECO:0007669"/>
    <property type="project" value="UniProtKB-EC"/>
</dbReference>
<dbReference type="PROSITE" id="PS50048">
    <property type="entry name" value="ZN2_CY6_FUNGAL_2"/>
    <property type="match status" value="1"/>
</dbReference>
<feature type="region of interest" description="Disordered" evidence="9">
    <location>
        <begin position="260"/>
        <end position="307"/>
    </location>
</feature>
<protein>
    <recommendedName>
        <fullName evidence="3">urease</fullName>
        <ecNumber evidence="3">3.5.1.5</ecNumber>
    </recommendedName>
</protein>
<dbReference type="GO" id="GO:0008270">
    <property type="term" value="F:zinc ion binding"/>
    <property type="evidence" value="ECO:0007669"/>
    <property type="project" value="InterPro"/>
</dbReference>
<keyword evidence="4" id="KW-0533">Nickel</keyword>
<dbReference type="Pfam" id="PF04082">
    <property type="entry name" value="Fungal_trans"/>
    <property type="match status" value="1"/>
</dbReference>
<dbReference type="InterPro" id="IPR050112">
    <property type="entry name" value="Urease_alpha_subunit"/>
</dbReference>
<dbReference type="GO" id="GO:0006351">
    <property type="term" value="P:DNA-templated transcription"/>
    <property type="evidence" value="ECO:0007669"/>
    <property type="project" value="InterPro"/>
</dbReference>
<dbReference type="SUPFAM" id="SSF51338">
    <property type="entry name" value="Composite domain of metallo-dependent hydrolases"/>
    <property type="match status" value="1"/>
</dbReference>
<dbReference type="InterPro" id="IPR017951">
    <property type="entry name" value="Urease_asu_c"/>
</dbReference>
<dbReference type="AlphaFoldDB" id="A0A8K0WIE5"/>
<dbReference type="PROSITE" id="PS00463">
    <property type="entry name" value="ZN2_CY6_FUNGAL_1"/>
    <property type="match status" value="1"/>
</dbReference>
<dbReference type="GO" id="GO:0003677">
    <property type="term" value="F:DNA binding"/>
    <property type="evidence" value="ECO:0007669"/>
    <property type="project" value="InterPro"/>
</dbReference>
<dbReference type="Proteomes" id="UP000813427">
    <property type="component" value="Unassembled WGS sequence"/>
</dbReference>
<dbReference type="InterPro" id="IPR001138">
    <property type="entry name" value="Zn2Cys6_DnaBD"/>
</dbReference>
<dbReference type="EMBL" id="JAGPXF010000001">
    <property type="protein sequence ID" value="KAH7263832.1"/>
    <property type="molecule type" value="Genomic_DNA"/>
</dbReference>
<dbReference type="Gene3D" id="2.30.40.10">
    <property type="entry name" value="Urease, subunit C, domain 1"/>
    <property type="match status" value="1"/>
</dbReference>
<feature type="domain" description="Urease" evidence="11">
    <location>
        <begin position="1"/>
        <end position="221"/>
    </location>
</feature>